<dbReference type="Proteomes" id="UP001596501">
    <property type="component" value="Unassembled WGS sequence"/>
</dbReference>
<proteinExistence type="predicted"/>
<evidence type="ECO:0008006" key="4">
    <source>
        <dbReference type="Google" id="ProtNLM"/>
    </source>
</evidence>
<evidence type="ECO:0000313" key="2">
    <source>
        <dbReference type="EMBL" id="MFC7409265.1"/>
    </source>
</evidence>
<keyword evidence="3" id="KW-1185">Reference proteome</keyword>
<evidence type="ECO:0000256" key="1">
    <source>
        <dbReference type="SAM" id="Phobius"/>
    </source>
</evidence>
<feature type="transmembrane region" description="Helical" evidence="1">
    <location>
        <begin position="92"/>
        <end position="115"/>
    </location>
</feature>
<accession>A0ABW2QIM3</accession>
<protein>
    <recommendedName>
        <fullName evidence="4">Transmembrane protein</fullName>
    </recommendedName>
</protein>
<name>A0ABW2QIM3_9BURK</name>
<keyword evidence="1" id="KW-1133">Transmembrane helix</keyword>
<sequence length="133" mass="14090">MKWLLWAVVALAALIWTGLVAVGAQLSDWLAAAVASGQAVDVARSAAQWPVPAWLALWVDPAWVSALQQAWADAFAWLSDVLPATAGWAGSLLGWVAPLLWLVWAVVLGLMLLLAGGLHWLMARRGPAAVPGH</sequence>
<evidence type="ECO:0000313" key="3">
    <source>
        <dbReference type="Proteomes" id="UP001596501"/>
    </source>
</evidence>
<dbReference type="RefSeq" id="WP_382222710.1">
    <property type="nucleotide sequence ID" value="NZ_JBHTCA010000005.1"/>
</dbReference>
<organism evidence="2 3">
    <name type="scientific">Hydrogenophaga atypica</name>
    <dbReference type="NCBI Taxonomy" id="249409"/>
    <lineage>
        <taxon>Bacteria</taxon>
        <taxon>Pseudomonadati</taxon>
        <taxon>Pseudomonadota</taxon>
        <taxon>Betaproteobacteria</taxon>
        <taxon>Burkholderiales</taxon>
        <taxon>Comamonadaceae</taxon>
        <taxon>Hydrogenophaga</taxon>
    </lineage>
</organism>
<keyword evidence="1" id="KW-0812">Transmembrane</keyword>
<dbReference type="EMBL" id="JBHTCA010000005">
    <property type="protein sequence ID" value="MFC7409265.1"/>
    <property type="molecule type" value="Genomic_DNA"/>
</dbReference>
<keyword evidence="1" id="KW-0472">Membrane</keyword>
<reference evidence="3" key="1">
    <citation type="journal article" date="2019" name="Int. J. Syst. Evol. Microbiol.">
        <title>The Global Catalogue of Microorganisms (GCM) 10K type strain sequencing project: providing services to taxonomists for standard genome sequencing and annotation.</title>
        <authorList>
            <consortium name="The Broad Institute Genomics Platform"/>
            <consortium name="The Broad Institute Genome Sequencing Center for Infectious Disease"/>
            <person name="Wu L."/>
            <person name="Ma J."/>
        </authorList>
    </citation>
    <scope>NUCLEOTIDE SEQUENCE [LARGE SCALE GENOMIC DNA]</scope>
    <source>
        <strain evidence="3">CGMCC 1.12371</strain>
    </source>
</reference>
<gene>
    <name evidence="2" type="ORF">ACFQPB_10365</name>
</gene>
<comment type="caution">
    <text evidence="2">The sequence shown here is derived from an EMBL/GenBank/DDBJ whole genome shotgun (WGS) entry which is preliminary data.</text>
</comment>